<keyword evidence="1" id="KW-1133">Transmembrane helix</keyword>
<sequence length="150" mass="17372">MDIIGIPIWFIAWMLIAFGWLGYETDWLTVNITYGYAAEPKYAKWEVYHMLKNRQPNWRAKPAYEGSNLPVDYKPNGEPCYRIILSPGIKNVLCGFAWLNKHCADMVDYQPEVSMNIGGVRYSMTIKEPAIIKDVMRANKLTRSQRLSYA</sequence>
<reference evidence="2" key="1">
    <citation type="journal article" date="2015" name="Nature">
        <title>Complex archaea that bridge the gap between prokaryotes and eukaryotes.</title>
        <authorList>
            <person name="Spang A."/>
            <person name="Saw J.H."/>
            <person name="Jorgensen S.L."/>
            <person name="Zaremba-Niedzwiedzka K."/>
            <person name="Martijn J."/>
            <person name="Lind A.E."/>
            <person name="van Eijk R."/>
            <person name="Schleper C."/>
            <person name="Guy L."/>
            <person name="Ettema T.J."/>
        </authorList>
    </citation>
    <scope>NUCLEOTIDE SEQUENCE</scope>
</reference>
<proteinExistence type="predicted"/>
<organism evidence="2">
    <name type="scientific">marine sediment metagenome</name>
    <dbReference type="NCBI Taxonomy" id="412755"/>
    <lineage>
        <taxon>unclassified sequences</taxon>
        <taxon>metagenomes</taxon>
        <taxon>ecological metagenomes</taxon>
    </lineage>
</organism>
<protein>
    <submittedName>
        <fullName evidence="2">Uncharacterized protein</fullName>
    </submittedName>
</protein>
<evidence type="ECO:0000313" key="2">
    <source>
        <dbReference type="EMBL" id="KKM07041.1"/>
    </source>
</evidence>
<comment type="caution">
    <text evidence="2">The sequence shown here is derived from an EMBL/GenBank/DDBJ whole genome shotgun (WGS) entry which is preliminary data.</text>
</comment>
<name>A0A0F9JMV6_9ZZZZ</name>
<evidence type="ECO:0000256" key="1">
    <source>
        <dbReference type="SAM" id="Phobius"/>
    </source>
</evidence>
<keyword evidence="1" id="KW-0472">Membrane</keyword>
<keyword evidence="1" id="KW-0812">Transmembrane</keyword>
<accession>A0A0F9JMV6</accession>
<gene>
    <name evidence="2" type="ORF">LCGC14_1737950</name>
</gene>
<feature type="transmembrane region" description="Helical" evidence="1">
    <location>
        <begin position="6"/>
        <end position="23"/>
    </location>
</feature>
<dbReference type="EMBL" id="LAZR01015860">
    <property type="protein sequence ID" value="KKM07041.1"/>
    <property type="molecule type" value="Genomic_DNA"/>
</dbReference>
<dbReference type="AlphaFoldDB" id="A0A0F9JMV6"/>